<comment type="caution">
    <text evidence="3">The sequence shown here is derived from an EMBL/GenBank/DDBJ whole genome shotgun (WGS) entry which is preliminary data.</text>
</comment>
<keyword evidence="2" id="KW-1133">Transmembrane helix</keyword>
<evidence type="ECO:0000313" key="3">
    <source>
        <dbReference type="EMBL" id="KAK2665596.1"/>
    </source>
</evidence>
<gene>
    <name evidence="3" type="ORF">Ddye_004170</name>
</gene>
<keyword evidence="2" id="KW-0812">Transmembrane</keyword>
<dbReference type="Proteomes" id="UP001280121">
    <property type="component" value="Unassembled WGS sequence"/>
</dbReference>
<keyword evidence="1" id="KW-0460">Magnesium</keyword>
<protein>
    <submittedName>
        <fullName evidence="3">Uncharacterized protein</fullName>
    </submittedName>
</protein>
<feature type="transmembrane region" description="Helical" evidence="2">
    <location>
        <begin position="21"/>
        <end position="41"/>
    </location>
</feature>
<reference evidence="3" key="1">
    <citation type="journal article" date="2023" name="Plant J.">
        <title>Genome sequences and population genomics provide insights into the demographic history, inbreeding, and mutation load of two 'living fossil' tree species of Dipteronia.</title>
        <authorList>
            <person name="Feng Y."/>
            <person name="Comes H.P."/>
            <person name="Chen J."/>
            <person name="Zhu S."/>
            <person name="Lu R."/>
            <person name="Zhang X."/>
            <person name="Li P."/>
            <person name="Qiu J."/>
            <person name="Olsen K.M."/>
            <person name="Qiu Y."/>
        </authorList>
    </citation>
    <scope>NUCLEOTIDE SEQUENCE</scope>
    <source>
        <tissue evidence="3">Leaf</tissue>
    </source>
</reference>
<evidence type="ECO:0000256" key="2">
    <source>
        <dbReference type="SAM" id="Phobius"/>
    </source>
</evidence>
<dbReference type="Gene3D" id="1.20.1110.10">
    <property type="entry name" value="Calcium-transporting ATPase, transmembrane domain"/>
    <property type="match status" value="1"/>
</dbReference>
<dbReference type="AlphaFoldDB" id="A0AAD9XTN3"/>
<evidence type="ECO:0000256" key="1">
    <source>
        <dbReference type="ARBA" id="ARBA00022842"/>
    </source>
</evidence>
<accession>A0AAD9XTN3</accession>
<keyword evidence="4" id="KW-1185">Reference proteome</keyword>
<evidence type="ECO:0000313" key="4">
    <source>
        <dbReference type="Proteomes" id="UP001280121"/>
    </source>
</evidence>
<proteinExistence type="predicted"/>
<organism evidence="3 4">
    <name type="scientific">Dipteronia dyeriana</name>
    <dbReference type="NCBI Taxonomy" id="168575"/>
    <lineage>
        <taxon>Eukaryota</taxon>
        <taxon>Viridiplantae</taxon>
        <taxon>Streptophyta</taxon>
        <taxon>Embryophyta</taxon>
        <taxon>Tracheophyta</taxon>
        <taxon>Spermatophyta</taxon>
        <taxon>Magnoliopsida</taxon>
        <taxon>eudicotyledons</taxon>
        <taxon>Gunneridae</taxon>
        <taxon>Pentapetalae</taxon>
        <taxon>rosids</taxon>
        <taxon>malvids</taxon>
        <taxon>Sapindales</taxon>
        <taxon>Sapindaceae</taxon>
        <taxon>Hippocastanoideae</taxon>
        <taxon>Acereae</taxon>
        <taxon>Dipteronia</taxon>
    </lineage>
</organism>
<sequence>MQCLSPFLLRLDICCSVFWKFDFPPLMVLLIAFLNGTIMTISKDWVKPSPLPDSWKLSESFATEVVLGSYLALMTAVFFYAANETNFFTKHFHARVRDFNQRHFNMSDDKVSTDLNGKLASAVKSAPLAWP</sequence>
<name>A0AAD9XTN3_9ROSI</name>
<feature type="transmembrane region" description="Helical" evidence="2">
    <location>
        <begin position="61"/>
        <end position="82"/>
    </location>
</feature>
<keyword evidence="2" id="KW-0472">Membrane</keyword>
<dbReference type="PANTHER" id="PTHR42861">
    <property type="entry name" value="CALCIUM-TRANSPORTING ATPASE"/>
    <property type="match status" value="1"/>
</dbReference>
<dbReference type="EMBL" id="JANJYI010000001">
    <property type="protein sequence ID" value="KAK2665596.1"/>
    <property type="molecule type" value="Genomic_DNA"/>
</dbReference>